<dbReference type="AlphaFoldDB" id="A0A5N5TDR2"/>
<proteinExistence type="inferred from homology"/>
<keyword evidence="5" id="KW-0472">Membrane</keyword>
<protein>
    <recommendedName>
        <fullName evidence="8">Solute carrier family 23 member 2</fullName>
    </recommendedName>
</protein>
<dbReference type="GO" id="GO:0016020">
    <property type="term" value="C:membrane"/>
    <property type="evidence" value="ECO:0007669"/>
    <property type="project" value="UniProtKB-SubCell"/>
</dbReference>
<evidence type="ECO:0000256" key="1">
    <source>
        <dbReference type="ARBA" id="ARBA00004141"/>
    </source>
</evidence>
<evidence type="ECO:0000313" key="6">
    <source>
        <dbReference type="EMBL" id="KAB7504218.1"/>
    </source>
</evidence>
<dbReference type="EMBL" id="SEYY01003565">
    <property type="protein sequence ID" value="KAB7504218.1"/>
    <property type="molecule type" value="Genomic_DNA"/>
</dbReference>
<reference evidence="6 7" key="1">
    <citation type="journal article" date="2019" name="PLoS Biol.">
        <title>Sex chromosomes control vertical transmission of feminizing Wolbachia symbionts in an isopod.</title>
        <authorList>
            <person name="Becking T."/>
            <person name="Chebbi M.A."/>
            <person name="Giraud I."/>
            <person name="Moumen B."/>
            <person name="Laverre T."/>
            <person name="Caubet Y."/>
            <person name="Peccoud J."/>
            <person name="Gilbert C."/>
            <person name="Cordaux R."/>
        </authorList>
    </citation>
    <scope>NUCLEOTIDE SEQUENCE [LARGE SCALE GENOMIC DNA]</scope>
    <source>
        <strain evidence="6">ANa2</strain>
        <tissue evidence="6">Whole body excluding digestive tract and cuticle</tissue>
    </source>
</reference>
<evidence type="ECO:0000256" key="4">
    <source>
        <dbReference type="ARBA" id="ARBA00022989"/>
    </source>
</evidence>
<sequence>MQFNFLEQHFFLMVGTTLPIPYVLTPLLCLQDDDPSRGQIISSILFVSGIVTLMQTTLGCRPSLENSVLQSSIVYHIC</sequence>
<evidence type="ECO:0000256" key="5">
    <source>
        <dbReference type="ARBA" id="ARBA00023136"/>
    </source>
</evidence>
<dbReference type="GO" id="GO:0022857">
    <property type="term" value="F:transmembrane transporter activity"/>
    <property type="evidence" value="ECO:0007669"/>
    <property type="project" value="InterPro"/>
</dbReference>
<dbReference type="Proteomes" id="UP000326759">
    <property type="component" value="Unassembled WGS sequence"/>
</dbReference>
<evidence type="ECO:0000313" key="7">
    <source>
        <dbReference type="Proteomes" id="UP000326759"/>
    </source>
</evidence>
<dbReference type="PANTHER" id="PTHR11119">
    <property type="entry name" value="XANTHINE-URACIL / VITAMIN C PERMEASE FAMILY MEMBER"/>
    <property type="match status" value="1"/>
</dbReference>
<dbReference type="Pfam" id="PF00860">
    <property type="entry name" value="Xan_ur_permease"/>
    <property type="match status" value="1"/>
</dbReference>
<gene>
    <name evidence="6" type="ORF">Anas_12208</name>
</gene>
<evidence type="ECO:0000256" key="2">
    <source>
        <dbReference type="ARBA" id="ARBA00008821"/>
    </source>
</evidence>
<comment type="subcellular location">
    <subcellularLocation>
        <location evidence="1">Membrane</location>
        <topology evidence="1">Multi-pass membrane protein</topology>
    </subcellularLocation>
</comment>
<accession>A0A5N5TDR2</accession>
<dbReference type="InterPro" id="IPR006043">
    <property type="entry name" value="NCS2"/>
</dbReference>
<dbReference type="OrthoDB" id="1641903at2759"/>
<name>A0A5N5TDR2_9CRUS</name>
<keyword evidence="4" id="KW-1133">Transmembrane helix</keyword>
<evidence type="ECO:0008006" key="8">
    <source>
        <dbReference type="Google" id="ProtNLM"/>
    </source>
</evidence>
<comment type="caution">
    <text evidence="6">The sequence shown here is derived from an EMBL/GenBank/DDBJ whole genome shotgun (WGS) entry which is preliminary data.</text>
</comment>
<organism evidence="6 7">
    <name type="scientific">Armadillidium nasatum</name>
    <dbReference type="NCBI Taxonomy" id="96803"/>
    <lineage>
        <taxon>Eukaryota</taxon>
        <taxon>Metazoa</taxon>
        <taxon>Ecdysozoa</taxon>
        <taxon>Arthropoda</taxon>
        <taxon>Crustacea</taxon>
        <taxon>Multicrustacea</taxon>
        <taxon>Malacostraca</taxon>
        <taxon>Eumalacostraca</taxon>
        <taxon>Peracarida</taxon>
        <taxon>Isopoda</taxon>
        <taxon>Oniscidea</taxon>
        <taxon>Crinocheta</taxon>
        <taxon>Armadillidiidae</taxon>
        <taxon>Armadillidium</taxon>
    </lineage>
</organism>
<keyword evidence="7" id="KW-1185">Reference proteome</keyword>
<keyword evidence="3" id="KW-0812">Transmembrane</keyword>
<evidence type="ECO:0000256" key="3">
    <source>
        <dbReference type="ARBA" id="ARBA00022692"/>
    </source>
</evidence>
<comment type="similarity">
    <text evidence="2">Belongs to the nucleobase:cation symporter-2 (NCS2) (TC 2.A.40) family.</text>
</comment>